<dbReference type="PaxDb" id="29760-VIT_05s0051g00280.t01"/>
<accession>D7TS53</accession>
<dbReference type="GO" id="GO:0006952">
    <property type="term" value="P:defense response"/>
    <property type="evidence" value="ECO:0007669"/>
    <property type="project" value="InterPro"/>
</dbReference>
<gene>
    <name evidence="1" type="ordered locus">VIT_05s0051g00280</name>
</gene>
<dbReference type="AlphaFoldDB" id="D7TS53"/>
<dbReference type="Proteomes" id="UP000009183">
    <property type="component" value="Chromosome 5"/>
</dbReference>
<protein>
    <submittedName>
        <fullName evidence="1">Uncharacterized protein</fullName>
    </submittedName>
</protein>
<proteinExistence type="predicted"/>
<dbReference type="InParanoid" id="D7TS53"/>
<dbReference type="EMBL" id="FN596241">
    <property type="protein sequence ID" value="CBI33325.3"/>
    <property type="molecule type" value="Genomic_DNA"/>
</dbReference>
<dbReference type="InterPro" id="IPR032675">
    <property type="entry name" value="LRR_dom_sf"/>
</dbReference>
<evidence type="ECO:0000313" key="1">
    <source>
        <dbReference type="EMBL" id="CBI33325.3"/>
    </source>
</evidence>
<organism evidence="1 2">
    <name type="scientific">Vitis vinifera</name>
    <name type="common">Grape</name>
    <dbReference type="NCBI Taxonomy" id="29760"/>
    <lineage>
        <taxon>Eukaryota</taxon>
        <taxon>Viridiplantae</taxon>
        <taxon>Streptophyta</taxon>
        <taxon>Embryophyta</taxon>
        <taxon>Tracheophyta</taxon>
        <taxon>Spermatophyta</taxon>
        <taxon>Magnoliopsida</taxon>
        <taxon>eudicotyledons</taxon>
        <taxon>Gunneridae</taxon>
        <taxon>Pentapetalae</taxon>
        <taxon>rosids</taxon>
        <taxon>Vitales</taxon>
        <taxon>Vitaceae</taxon>
        <taxon>Viteae</taxon>
        <taxon>Vitis</taxon>
    </lineage>
</organism>
<name>D7TS53_VITVI</name>
<dbReference type="SUPFAM" id="SSF52058">
    <property type="entry name" value="L domain-like"/>
    <property type="match status" value="1"/>
</dbReference>
<dbReference type="InterPro" id="IPR044974">
    <property type="entry name" value="Disease_R_plants"/>
</dbReference>
<dbReference type="PANTHER" id="PTHR11017">
    <property type="entry name" value="LEUCINE-RICH REPEAT-CONTAINING PROTEIN"/>
    <property type="match status" value="1"/>
</dbReference>
<sequence length="158" mass="18615">MHKLRLLKIHNLRRKLFLENHLPRDFEFPSYELRYLHWDGYPLESLPVNFHAKNLVELSLRDSNIKRAWRGNKVFVPNLEILTLEGCVSLELLPRRIYKWKHLQTLSCNGCSKLERFPEIKGNIRKLRVLDLSGTTTMDLPSSITHLNGLQTLLLEEC</sequence>
<dbReference type="OMA" id="EMESVTC"/>
<evidence type="ECO:0000313" key="2">
    <source>
        <dbReference type="Proteomes" id="UP000009183"/>
    </source>
</evidence>
<reference evidence="2" key="1">
    <citation type="journal article" date="2007" name="Nature">
        <title>The grapevine genome sequence suggests ancestral hexaploidization in major angiosperm phyla.</title>
        <authorList>
            <consortium name="The French-Italian Public Consortium for Grapevine Genome Characterization."/>
            <person name="Jaillon O."/>
            <person name="Aury J.-M."/>
            <person name="Noel B."/>
            <person name="Policriti A."/>
            <person name="Clepet C."/>
            <person name="Casagrande A."/>
            <person name="Choisne N."/>
            <person name="Aubourg S."/>
            <person name="Vitulo N."/>
            <person name="Jubin C."/>
            <person name="Vezzi A."/>
            <person name="Legeai F."/>
            <person name="Hugueney P."/>
            <person name="Dasilva C."/>
            <person name="Horner D."/>
            <person name="Mica E."/>
            <person name="Jublot D."/>
            <person name="Poulain J."/>
            <person name="Bruyere C."/>
            <person name="Billault A."/>
            <person name="Segurens B."/>
            <person name="Gouyvenoux M."/>
            <person name="Ugarte E."/>
            <person name="Cattonaro F."/>
            <person name="Anthouard V."/>
            <person name="Vico V."/>
            <person name="Del Fabbro C."/>
            <person name="Alaux M."/>
            <person name="Di Gaspero G."/>
            <person name="Dumas V."/>
            <person name="Felice N."/>
            <person name="Paillard S."/>
            <person name="Juman I."/>
            <person name="Moroldo M."/>
            <person name="Scalabrin S."/>
            <person name="Canaguier A."/>
            <person name="Le Clainche I."/>
            <person name="Malacrida G."/>
            <person name="Durand E."/>
            <person name="Pesole G."/>
            <person name="Laucou V."/>
            <person name="Chatelet P."/>
            <person name="Merdinoglu D."/>
            <person name="Delledonne M."/>
            <person name="Pezzotti M."/>
            <person name="Lecharny A."/>
            <person name="Scarpelli C."/>
            <person name="Artiguenave F."/>
            <person name="Pe M.E."/>
            <person name="Valle G."/>
            <person name="Morgante M."/>
            <person name="Caboche M."/>
            <person name="Adam-Blondon A.-F."/>
            <person name="Weissenbach J."/>
            <person name="Quetier F."/>
            <person name="Wincker P."/>
        </authorList>
    </citation>
    <scope>NUCLEOTIDE SEQUENCE [LARGE SCALE GENOMIC DNA]</scope>
    <source>
        <strain evidence="2">cv. Pinot noir / PN40024</strain>
    </source>
</reference>
<dbReference type="PANTHER" id="PTHR11017:SF570">
    <property type="entry name" value="DISEASE RESISTANCE PROTEIN (TIR-NBS CLASS)-RELATED"/>
    <property type="match status" value="1"/>
</dbReference>
<keyword evidence="2" id="KW-1185">Reference proteome</keyword>
<dbReference type="HOGENOM" id="CLU_1672440_0_0_1"/>
<dbReference type="Gene3D" id="3.80.10.10">
    <property type="entry name" value="Ribonuclease Inhibitor"/>
    <property type="match status" value="1"/>
</dbReference>